<dbReference type="SFLD" id="SFLDG01138">
    <property type="entry name" value="C1.6.2:_Deoxy-d-mannose-octulo"/>
    <property type="match status" value="1"/>
</dbReference>
<dbReference type="EC" id="3.1.3.45" evidence="5"/>
<evidence type="ECO:0000256" key="7">
    <source>
        <dbReference type="ARBA" id="ARBA00022723"/>
    </source>
</evidence>
<evidence type="ECO:0000256" key="9">
    <source>
        <dbReference type="ARBA" id="ARBA00022842"/>
    </source>
</evidence>
<protein>
    <recommendedName>
        <fullName evidence="6">3-deoxy-D-manno-octulosonate 8-phosphate phosphatase KdsC</fullName>
        <ecNumber evidence="5">3.1.3.45</ecNumber>
    </recommendedName>
    <alternativeName>
        <fullName evidence="10">KDO 8-P phosphatase</fullName>
    </alternativeName>
</protein>
<evidence type="ECO:0000313" key="12">
    <source>
        <dbReference type="EMBL" id="RKJ95626.1"/>
    </source>
</evidence>
<dbReference type="Pfam" id="PF08282">
    <property type="entry name" value="Hydrolase_3"/>
    <property type="match status" value="1"/>
</dbReference>
<evidence type="ECO:0000256" key="11">
    <source>
        <dbReference type="PIRSR" id="PIRSR006118-2"/>
    </source>
</evidence>
<dbReference type="InterPro" id="IPR036412">
    <property type="entry name" value="HAD-like_sf"/>
</dbReference>
<organism evidence="12 13">
    <name type="scientific">Alicycliphilus denitrificans</name>
    <dbReference type="NCBI Taxonomy" id="179636"/>
    <lineage>
        <taxon>Bacteria</taxon>
        <taxon>Pseudomonadati</taxon>
        <taxon>Pseudomonadota</taxon>
        <taxon>Betaproteobacteria</taxon>
        <taxon>Burkholderiales</taxon>
        <taxon>Comamonadaceae</taxon>
        <taxon>Alicycliphilus</taxon>
    </lineage>
</organism>
<dbReference type="InterPro" id="IPR023214">
    <property type="entry name" value="HAD_sf"/>
</dbReference>
<dbReference type="SFLD" id="SFLDG01136">
    <property type="entry name" value="C1.6:_Phosphoserine_Phosphatas"/>
    <property type="match status" value="1"/>
</dbReference>
<dbReference type="EMBL" id="NKDB02000003">
    <property type="protein sequence ID" value="RKJ95626.1"/>
    <property type="molecule type" value="Genomic_DNA"/>
</dbReference>
<evidence type="ECO:0000256" key="4">
    <source>
        <dbReference type="ARBA" id="ARBA00011881"/>
    </source>
</evidence>
<dbReference type="InterPro" id="IPR010023">
    <property type="entry name" value="KdsC_fam"/>
</dbReference>
<evidence type="ECO:0000256" key="3">
    <source>
        <dbReference type="ARBA" id="ARBA00005893"/>
    </source>
</evidence>
<dbReference type="RefSeq" id="WP_094439698.1">
    <property type="nucleotide sequence ID" value="NZ_NKDB02000003.1"/>
</dbReference>
<dbReference type="NCBIfam" id="TIGR01670">
    <property type="entry name" value="KdsC-phosphatas"/>
    <property type="match status" value="1"/>
</dbReference>
<dbReference type="PANTHER" id="PTHR21485">
    <property type="entry name" value="HAD SUPERFAMILY MEMBERS CMAS AND KDSC"/>
    <property type="match status" value="1"/>
</dbReference>
<accession>A0A3R7ED57</accession>
<feature type="binding site" evidence="11">
    <location>
        <position position="126"/>
    </location>
    <ligand>
        <name>Mg(2+)</name>
        <dbReference type="ChEBI" id="CHEBI:18420"/>
    </ligand>
</feature>
<comment type="similarity">
    <text evidence="3">Belongs to the KdsC family.</text>
</comment>
<evidence type="ECO:0000256" key="10">
    <source>
        <dbReference type="ARBA" id="ARBA00031051"/>
    </source>
</evidence>
<dbReference type="PANTHER" id="PTHR21485:SF3">
    <property type="entry name" value="N-ACYLNEURAMINATE CYTIDYLYLTRANSFERASE"/>
    <property type="match status" value="1"/>
</dbReference>
<comment type="subunit">
    <text evidence="4">Homotetramer.</text>
</comment>
<evidence type="ECO:0000313" key="13">
    <source>
        <dbReference type="Proteomes" id="UP000216225"/>
    </source>
</evidence>
<keyword evidence="8" id="KW-0378">Hydrolase</keyword>
<evidence type="ECO:0000256" key="8">
    <source>
        <dbReference type="ARBA" id="ARBA00022801"/>
    </source>
</evidence>
<name>A0A3R7ED57_9BURK</name>
<feature type="binding site" evidence="11">
    <location>
        <position position="33"/>
    </location>
    <ligand>
        <name>Mg(2+)</name>
        <dbReference type="ChEBI" id="CHEBI:18420"/>
    </ligand>
</feature>
<evidence type="ECO:0000256" key="2">
    <source>
        <dbReference type="ARBA" id="ARBA00001946"/>
    </source>
</evidence>
<dbReference type="GO" id="GO:0019143">
    <property type="term" value="F:3-deoxy-manno-octulosonate-8-phosphatase activity"/>
    <property type="evidence" value="ECO:0007669"/>
    <property type="project" value="UniProtKB-EC"/>
</dbReference>
<dbReference type="GO" id="GO:0046872">
    <property type="term" value="F:metal ion binding"/>
    <property type="evidence" value="ECO:0007669"/>
    <property type="project" value="UniProtKB-KW"/>
</dbReference>
<dbReference type="SFLD" id="SFLDS00003">
    <property type="entry name" value="Haloacid_Dehalogenase"/>
    <property type="match status" value="1"/>
</dbReference>
<keyword evidence="9 11" id="KW-0460">Magnesium</keyword>
<comment type="caution">
    <text evidence="12">The sequence shown here is derived from an EMBL/GenBank/DDBJ whole genome shotgun (WGS) entry which is preliminary data.</text>
</comment>
<proteinExistence type="inferred from homology"/>
<evidence type="ECO:0000256" key="6">
    <source>
        <dbReference type="ARBA" id="ARBA00020092"/>
    </source>
</evidence>
<dbReference type="PIRSF" id="PIRSF006118">
    <property type="entry name" value="KDO8-P_Ptase"/>
    <property type="match status" value="1"/>
</dbReference>
<dbReference type="GO" id="GO:0008781">
    <property type="term" value="F:N-acylneuraminate cytidylyltransferase activity"/>
    <property type="evidence" value="ECO:0007669"/>
    <property type="project" value="TreeGrafter"/>
</dbReference>
<comment type="cofactor">
    <cofactor evidence="2 11">
        <name>Mg(2+)</name>
        <dbReference type="ChEBI" id="CHEBI:18420"/>
    </cofactor>
</comment>
<comment type="catalytic activity">
    <reaction evidence="1">
        <text>3-deoxy-alpha-D-manno-2-octulosonate-8-phosphate + H2O = 3-deoxy-alpha-D-manno-oct-2-ulosonate + phosphate</text>
        <dbReference type="Rhea" id="RHEA:11500"/>
        <dbReference type="ChEBI" id="CHEBI:15377"/>
        <dbReference type="ChEBI" id="CHEBI:43474"/>
        <dbReference type="ChEBI" id="CHEBI:85985"/>
        <dbReference type="ChEBI" id="CHEBI:85986"/>
        <dbReference type="EC" id="3.1.3.45"/>
    </reaction>
</comment>
<reference evidence="12 13" key="1">
    <citation type="submission" date="2018-09" db="EMBL/GenBank/DDBJ databases">
        <title>Genome comparison of Alicycliphilus sp. BQ1, a polyurethanolytic bacterium, with its closest phylogenetic relatives Alicycliphilus denitrificans BC and K601, unable to attack polyurethane.</title>
        <authorList>
            <person name="Loza-Tavera H."/>
            <person name="Lozano L."/>
            <person name="Cevallos M."/>
            <person name="Maya-Lucas O."/>
            <person name="Garcia-Mena J."/>
            <person name="Hernandez J."/>
        </authorList>
    </citation>
    <scope>NUCLEOTIDE SEQUENCE [LARGE SCALE GENOMIC DNA]</scope>
    <source>
        <strain evidence="12 13">BQ1</strain>
    </source>
</reference>
<sequence length="190" mass="19995">MDARTESPPLLPALQFDPALLLRAQDVRVAFFDVDGVLTDGGLYFSENGETLKRFNTLDGHGIKLLQQAGITPAVITGRDSPALRLRLKALGVAHARFGTEDKRPAAEAILAELGLAWPQVAAMGDDWPDLAVLRRAAFACAPAQAHAEVRAVAHHVTAAAAGAGAAREFCDLLLIASGRYASLLAAHAA</sequence>
<evidence type="ECO:0000256" key="5">
    <source>
        <dbReference type="ARBA" id="ARBA00013066"/>
    </source>
</evidence>
<dbReference type="Proteomes" id="UP000216225">
    <property type="component" value="Unassembled WGS sequence"/>
</dbReference>
<gene>
    <name evidence="12" type="ORF">CE154_017005</name>
</gene>
<dbReference type="InterPro" id="IPR050793">
    <property type="entry name" value="CMP-NeuNAc_synthase"/>
</dbReference>
<dbReference type="SUPFAM" id="SSF56784">
    <property type="entry name" value="HAD-like"/>
    <property type="match status" value="1"/>
</dbReference>
<dbReference type="FunFam" id="3.40.50.1000:FF:000029">
    <property type="entry name" value="3-deoxy-D-manno-octulosonate 8-phosphate phosphatase KdsC"/>
    <property type="match status" value="1"/>
</dbReference>
<dbReference type="AlphaFoldDB" id="A0A3R7ED57"/>
<dbReference type="Gene3D" id="3.40.50.1000">
    <property type="entry name" value="HAD superfamily/HAD-like"/>
    <property type="match status" value="1"/>
</dbReference>
<feature type="binding site" evidence="11">
    <location>
        <position position="35"/>
    </location>
    <ligand>
        <name>substrate</name>
    </ligand>
</feature>
<keyword evidence="7 11" id="KW-0479">Metal-binding</keyword>
<evidence type="ECO:0000256" key="1">
    <source>
        <dbReference type="ARBA" id="ARBA00000898"/>
    </source>
</evidence>